<keyword evidence="2" id="KW-1185">Reference proteome</keyword>
<dbReference type="Pfam" id="PF03665">
    <property type="entry name" value="UPF0172"/>
    <property type="match status" value="1"/>
</dbReference>
<gene>
    <name evidence="1" type="ORF">WJX72_010436</name>
</gene>
<dbReference type="GO" id="GO:0072546">
    <property type="term" value="C:EMC complex"/>
    <property type="evidence" value="ECO:0007669"/>
    <property type="project" value="InterPro"/>
</dbReference>
<dbReference type="PANTHER" id="PTHR12941:SF10">
    <property type="entry name" value="ER MEMBRANE PROTEIN COMPLEX SUBUNIT 8_9 HOMOLOG"/>
    <property type="match status" value="1"/>
</dbReference>
<name>A0AAW1PDI8_9CHLO</name>
<evidence type="ECO:0008006" key="3">
    <source>
        <dbReference type="Google" id="ProtNLM"/>
    </source>
</evidence>
<dbReference type="EMBL" id="JALJOR010000014">
    <property type="protein sequence ID" value="KAK9806329.1"/>
    <property type="molecule type" value="Genomic_DNA"/>
</dbReference>
<proteinExistence type="predicted"/>
<comment type="caution">
    <text evidence="1">The sequence shown here is derived from an EMBL/GenBank/DDBJ whole genome shotgun (WGS) entry which is preliminary data.</text>
</comment>
<reference evidence="1 2" key="1">
    <citation type="journal article" date="2024" name="Nat. Commun.">
        <title>Phylogenomics reveals the evolutionary origins of lichenization in chlorophyte algae.</title>
        <authorList>
            <person name="Puginier C."/>
            <person name="Libourel C."/>
            <person name="Otte J."/>
            <person name="Skaloud P."/>
            <person name="Haon M."/>
            <person name="Grisel S."/>
            <person name="Petersen M."/>
            <person name="Berrin J.G."/>
            <person name="Delaux P.M."/>
            <person name="Dal Grande F."/>
            <person name="Keller J."/>
        </authorList>
    </citation>
    <scope>NUCLEOTIDE SEQUENCE [LARGE SCALE GENOMIC DNA]</scope>
    <source>
        <strain evidence="1 2">SAG 2043</strain>
    </source>
</reference>
<accession>A0AAW1PDI8</accession>
<evidence type="ECO:0000313" key="1">
    <source>
        <dbReference type="EMBL" id="KAK9806329.1"/>
    </source>
</evidence>
<sequence length="178" mass="19462">MSRAYSLERAALLKILLHAAKYPTGSVNGSLAPMLETALVQVEAYAQLQGLQVLGYYHANERLNDAELGPVARRIADRIQQRTPPACAVLVDNEKLRLFCRGEQVDVLSLFLREGSRGWSRATANNAGKLAIRGGGLAPDAFLASHGKGVHEQLCDFDDHLNDIRKDWTNKKLALAAS</sequence>
<dbReference type="InterPro" id="IPR005366">
    <property type="entry name" value="EMC8/9"/>
</dbReference>
<organism evidence="1 2">
    <name type="scientific">[Myrmecia] bisecta</name>
    <dbReference type="NCBI Taxonomy" id="41462"/>
    <lineage>
        <taxon>Eukaryota</taxon>
        <taxon>Viridiplantae</taxon>
        <taxon>Chlorophyta</taxon>
        <taxon>core chlorophytes</taxon>
        <taxon>Trebouxiophyceae</taxon>
        <taxon>Trebouxiales</taxon>
        <taxon>Trebouxiaceae</taxon>
        <taxon>Myrmecia</taxon>
    </lineage>
</organism>
<dbReference type="PANTHER" id="PTHR12941">
    <property type="entry name" value="ER MEMBRANE PROTEIN COMPLEX"/>
    <property type="match status" value="1"/>
</dbReference>
<dbReference type="CDD" id="cd08060">
    <property type="entry name" value="MPN_UPF0172"/>
    <property type="match status" value="1"/>
</dbReference>
<protein>
    <recommendedName>
        <fullName evidence="3">MPN domain-containing protein</fullName>
    </recommendedName>
</protein>
<dbReference type="AlphaFoldDB" id="A0AAW1PDI8"/>
<dbReference type="Proteomes" id="UP001489004">
    <property type="component" value="Unassembled WGS sequence"/>
</dbReference>
<evidence type="ECO:0000313" key="2">
    <source>
        <dbReference type="Proteomes" id="UP001489004"/>
    </source>
</evidence>